<name>A0ABQ9S6X3_9PEZI</name>
<feature type="region of interest" description="Disordered" evidence="1">
    <location>
        <begin position="325"/>
        <end position="349"/>
    </location>
</feature>
<keyword evidence="3" id="KW-1185">Reference proteome</keyword>
<sequence length="570" mass="63602">MHQGAECLKDAHLEFPLKGATDLHPLLLVTQRGGHTTAFESNPGEVVAQACEYLIGCPTKPHFQGVGRWQRNRFDCIWHRKVDAVMQPGTLLTSINSNAEGSWKRGSRINPSSPPGYAPSLWHHQFIRSSWSTSHAEPTQRLKLVQPLQKCSVRRPSVRLDRLGTRPNSSPPPFSLLPPPNDSRAPSPTSSNPGPTCAGRPCRFGPGVSETTPVQCHARAVIGGVALERNTSTAVRVRQSRLKAQATQGGYVPRQIVAEVPNLPTTSCSGGLPIDENRLFSSLLGRMRRRLRPERRDPGFSCPAVPASGPLAPVGYRPGLLRSLPRQVAPRYSQSQSQRQRTRQRRRTYYGTSHTWGLPSPRRLFILPSRPTRAATSRIRTWPWWQANVTLIQEPMPIALEGKTQARCPPSHPSYEMSLRRDSTERTLQAFYEDSVRSFSCVIQWSSTSGVRLPGRGAVRSPQSFDVSVAAWKRENFAAPRWTIRKPYVDSKTPTMRCLARRLVGTSPSDLSSCGRQFKLNAGPRKERQEEEQESQHCTTKTEACLFLLSYENDAVHWHYSGSPSTLTPP</sequence>
<dbReference type="RefSeq" id="XP_060344411.1">
    <property type="nucleotide sequence ID" value="XM_060496878.1"/>
</dbReference>
<proteinExistence type="predicted"/>
<evidence type="ECO:0000313" key="3">
    <source>
        <dbReference type="Proteomes" id="UP001241169"/>
    </source>
</evidence>
<evidence type="ECO:0000313" key="2">
    <source>
        <dbReference type="EMBL" id="KAK1528065.1"/>
    </source>
</evidence>
<feature type="compositionally biased region" description="Polar residues" evidence="1">
    <location>
        <begin position="184"/>
        <end position="194"/>
    </location>
</feature>
<protein>
    <submittedName>
        <fullName evidence="2">Uncharacterized protein</fullName>
    </submittedName>
</protein>
<evidence type="ECO:0000256" key="1">
    <source>
        <dbReference type="SAM" id="MobiDB-lite"/>
    </source>
</evidence>
<accession>A0ABQ9S6X3</accession>
<reference evidence="2 3" key="1">
    <citation type="submission" date="2016-10" db="EMBL/GenBank/DDBJ databases">
        <title>The genome sequence of Colletotrichum fioriniae PJ7.</title>
        <authorList>
            <person name="Baroncelli R."/>
        </authorList>
    </citation>
    <scope>NUCLEOTIDE SEQUENCE [LARGE SCALE GENOMIC DNA]</scope>
    <source>
        <strain evidence="2 3">IMI 384185</strain>
    </source>
</reference>
<comment type="caution">
    <text evidence="2">The sequence shown here is derived from an EMBL/GenBank/DDBJ whole genome shotgun (WGS) entry which is preliminary data.</text>
</comment>
<gene>
    <name evidence="2" type="ORF">CPAR01_12623</name>
</gene>
<feature type="region of interest" description="Disordered" evidence="1">
    <location>
        <begin position="515"/>
        <end position="536"/>
    </location>
</feature>
<feature type="region of interest" description="Disordered" evidence="1">
    <location>
        <begin position="155"/>
        <end position="198"/>
    </location>
</feature>
<organism evidence="2 3">
    <name type="scientific">Colletotrichum paranaense</name>
    <dbReference type="NCBI Taxonomy" id="1914294"/>
    <lineage>
        <taxon>Eukaryota</taxon>
        <taxon>Fungi</taxon>
        <taxon>Dikarya</taxon>
        <taxon>Ascomycota</taxon>
        <taxon>Pezizomycotina</taxon>
        <taxon>Sordariomycetes</taxon>
        <taxon>Hypocreomycetidae</taxon>
        <taxon>Glomerellales</taxon>
        <taxon>Glomerellaceae</taxon>
        <taxon>Colletotrichum</taxon>
        <taxon>Colletotrichum acutatum species complex</taxon>
    </lineage>
</organism>
<feature type="compositionally biased region" description="Pro residues" evidence="1">
    <location>
        <begin position="169"/>
        <end position="181"/>
    </location>
</feature>
<dbReference type="EMBL" id="MOPA01000011">
    <property type="protein sequence ID" value="KAK1528065.1"/>
    <property type="molecule type" value="Genomic_DNA"/>
</dbReference>
<dbReference type="GeneID" id="85380777"/>
<dbReference type="Proteomes" id="UP001241169">
    <property type="component" value="Unassembled WGS sequence"/>
</dbReference>